<evidence type="ECO:0000256" key="4">
    <source>
        <dbReference type="ARBA" id="ARBA00022840"/>
    </source>
</evidence>
<dbReference type="GO" id="GO:0050201">
    <property type="term" value="F:fucokinase activity"/>
    <property type="evidence" value="ECO:0007669"/>
    <property type="project" value="TreeGrafter"/>
</dbReference>
<dbReference type="PANTHER" id="PTHR32463:SF0">
    <property type="entry name" value="L-FUCOSE KINASE"/>
    <property type="match status" value="1"/>
</dbReference>
<keyword evidence="4" id="KW-0067">ATP-binding</keyword>
<gene>
    <name evidence="8" type="ordered locus">Ta1304</name>
</gene>
<reference evidence="8 9" key="1">
    <citation type="journal article" date="2000" name="Nature">
        <title>The genome sequence of the thermoacidophilic scavenger Thermoplasma acidophilum.</title>
        <authorList>
            <person name="Ruepp A."/>
            <person name="Graml W."/>
            <person name="Santos-Martinez M.L."/>
            <person name="Koretke K.K."/>
            <person name="Volker C."/>
            <person name="Mewes H.W."/>
            <person name="Frishman D."/>
            <person name="Stocker S."/>
            <person name="Lupas A.N."/>
            <person name="Baumeister W."/>
        </authorList>
    </citation>
    <scope>NUCLEOTIDE SEQUENCE [LARGE SCALE GENOMIC DNA]</scope>
    <source>
        <strain evidence="9">ATCC 25905 / DSM 1728 / JCM 9062 / NBRC 15155 / AMRC-C165</strain>
    </source>
</reference>
<keyword evidence="1" id="KW-0808">Transferase</keyword>
<evidence type="ECO:0000259" key="6">
    <source>
        <dbReference type="Pfam" id="PF00288"/>
    </source>
</evidence>
<dbReference type="STRING" id="273075.gene:9572527"/>
<dbReference type="FunCoup" id="Q9HIN2">
    <property type="interactions" value="102"/>
</dbReference>
<dbReference type="InParanoid" id="Q9HIN2"/>
<dbReference type="Pfam" id="PF08544">
    <property type="entry name" value="GHMP_kinases_C"/>
    <property type="match status" value="1"/>
</dbReference>
<feature type="domain" description="GHMP kinase N-terminal" evidence="6">
    <location>
        <begin position="71"/>
        <end position="156"/>
    </location>
</feature>
<keyword evidence="3" id="KW-0418">Kinase</keyword>
<dbReference type="KEGG" id="tac:Ta1304"/>
<dbReference type="RefSeq" id="WP_010901710.1">
    <property type="nucleotide sequence ID" value="NC_002578.1"/>
</dbReference>
<dbReference type="InterPro" id="IPR006204">
    <property type="entry name" value="GHMP_kinase_N_dom"/>
</dbReference>
<sequence>MYISYSPLRITFGGGGTDVEPFLSKHGGAVVNATIDRGVSVRYIEDEFQLELSSRDFVRSYIVNMHRAASVTKMMADFLSEAGITNGRVIMSGDAPPGSGLGSSSSAVSALMNLVNSIRGRTVDPATLAEESYNLERNHFHVVLGKQDPYAIAYGGFKYMEFGADGVKREDLGQYSEFTTELQRRILLVYTGKTRQSSEVLMEQVKASEMGDEKTDRNLLQMKDVARRLRDAVVKNDMDEFAHQINRGWEIKKSLSSRITNDHIDRIIALALSNGAQAARLMGGGSQGFVLVMCKPENLNYIQRRMMSISNFVVRTSFDMKGTRMIGH</sequence>
<dbReference type="PaxDb" id="273075-Ta1304"/>
<dbReference type="PANTHER" id="PTHR32463">
    <property type="entry name" value="L-FUCOSE KINASE"/>
    <property type="match status" value="1"/>
</dbReference>
<evidence type="ECO:0000313" key="9">
    <source>
        <dbReference type="Proteomes" id="UP000001024"/>
    </source>
</evidence>
<evidence type="ECO:0000256" key="5">
    <source>
        <dbReference type="ARBA" id="ARBA00038121"/>
    </source>
</evidence>
<dbReference type="SUPFAM" id="SSF55060">
    <property type="entry name" value="GHMP Kinase, C-terminal domain"/>
    <property type="match status" value="1"/>
</dbReference>
<dbReference type="Gene3D" id="3.30.230.120">
    <property type="match status" value="1"/>
</dbReference>
<evidence type="ECO:0000256" key="1">
    <source>
        <dbReference type="ARBA" id="ARBA00022679"/>
    </source>
</evidence>
<organism evidence="8 9">
    <name type="scientific">Thermoplasma acidophilum (strain ATCC 25905 / DSM 1728 / JCM 9062 / NBRC 15155 / AMRC-C165)</name>
    <dbReference type="NCBI Taxonomy" id="273075"/>
    <lineage>
        <taxon>Archaea</taxon>
        <taxon>Methanobacteriati</taxon>
        <taxon>Thermoplasmatota</taxon>
        <taxon>Thermoplasmata</taxon>
        <taxon>Thermoplasmatales</taxon>
        <taxon>Thermoplasmataceae</taxon>
        <taxon>Thermoplasma</taxon>
    </lineage>
</organism>
<protein>
    <recommendedName>
        <fullName evidence="10">GHMP kinase</fullName>
    </recommendedName>
</protein>
<keyword evidence="2" id="KW-0547">Nucleotide-binding</keyword>
<dbReference type="HOGENOM" id="CLU_048558_1_0_2"/>
<dbReference type="GO" id="GO:0042352">
    <property type="term" value="P:GDP-L-fucose salvage"/>
    <property type="evidence" value="ECO:0007669"/>
    <property type="project" value="TreeGrafter"/>
</dbReference>
<keyword evidence="9" id="KW-1185">Reference proteome</keyword>
<proteinExistence type="inferred from homology"/>
<dbReference type="PRINTS" id="PR00960">
    <property type="entry name" value="LMBPPROTEIN"/>
</dbReference>
<dbReference type="InterPro" id="IPR001174">
    <property type="entry name" value="HddA/FKP"/>
</dbReference>
<dbReference type="eggNOG" id="arCOG01030">
    <property type="taxonomic scope" value="Archaea"/>
</dbReference>
<dbReference type="GO" id="GO:0005524">
    <property type="term" value="F:ATP binding"/>
    <property type="evidence" value="ECO:0007669"/>
    <property type="project" value="UniProtKB-KW"/>
</dbReference>
<dbReference type="Proteomes" id="UP000001024">
    <property type="component" value="Chromosome"/>
</dbReference>
<dbReference type="EnsemblBacteria" id="CAC12425">
    <property type="protein sequence ID" value="CAC12425"/>
    <property type="gene ID" value="CAC12425"/>
</dbReference>
<dbReference type="SUPFAM" id="SSF54211">
    <property type="entry name" value="Ribosomal protein S5 domain 2-like"/>
    <property type="match status" value="1"/>
</dbReference>
<dbReference type="InterPro" id="IPR020568">
    <property type="entry name" value="Ribosomal_Su5_D2-typ_SF"/>
</dbReference>
<name>Q9HIN2_THEAC</name>
<accession>Q9HIN2</accession>
<feature type="domain" description="GHMP kinase C-terminal" evidence="7">
    <location>
        <begin position="230"/>
        <end position="302"/>
    </location>
</feature>
<evidence type="ECO:0000313" key="8">
    <source>
        <dbReference type="EMBL" id="CAC12425.1"/>
    </source>
</evidence>
<dbReference type="InterPro" id="IPR013750">
    <property type="entry name" value="GHMP_kinase_C_dom"/>
</dbReference>
<dbReference type="InterPro" id="IPR036554">
    <property type="entry name" value="GHMP_kinase_C_sf"/>
</dbReference>
<evidence type="ECO:0000256" key="2">
    <source>
        <dbReference type="ARBA" id="ARBA00022741"/>
    </source>
</evidence>
<evidence type="ECO:0000256" key="3">
    <source>
        <dbReference type="ARBA" id="ARBA00022777"/>
    </source>
</evidence>
<evidence type="ECO:0008006" key="10">
    <source>
        <dbReference type="Google" id="ProtNLM"/>
    </source>
</evidence>
<dbReference type="AlphaFoldDB" id="Q9HIN2"/>
<dbReference type="PIRSF" id="PIRSF036406">
    <property type="entry name" value="Hept_kin"/>
    <property type="match status" value="1"/>
</dbReference>
<dbReference type="Pfam" id="PF00288">
    <property type="entry name" value="GHMP_kinases_N"/>
    <property type="match status" value="1"/>
</dbReference>
<dbReference type="DNASU" id="1456781"/>
<dbReference type="InterPro" id="IPR014606">
    <property type="entry name" value="Heptose_7-P_kinase"/>
</dbReference>
<dbReference type="OrthoDB" id="116110at2157"/>
<comment type="similarity">
    <text evidence="5">Belongs to the GHMP kinase family.</text>
</comment>
<evidence type="ECO:0000259" key="7">
    <source>
        <dbReference type="Pfam" id="PF08544"/>
    </source>
</evidence>
<dbReference type="EMBL" id="AL445067">
    <property type="protein sequence ID" value="CAC12425.1"/>
    <property type="molecule type" value="Genomic_DNA"/>
</dbReference>
<dbReference type="InterPro" id="IPR052203">
    <property type="entry name" value="GHMP_Kinase-Related"/>
</dbReference>